<dbReference type="KEGG" id="acob:P0Y56_05035"/>
<protein>
    <submittedName>
        <fullName evidence="2">Uncharacterized protein</fullName>
    </submittedName>
</protein>
<feature type="chain" id="PRO_5042577341" evidence="1">
    <location>
        <begin position="20"/>
        <end position="355"/>
    </location>
</feature>
<gene>
    <name evidence="2" type="ORF">P0Y56_05035</name>
</gene>
<evidence type="ECO:0000313" key="2">
    <source>
        <dbReference type="EMBL" id="WEK47660.1"/>
    </source>
</evidence>
<dbReference type="EMBL" id="CP119316">
    <property type="protein sequence ID" value="WEK47660.1"/>
    <property type="molecule type" value="Genomic_DNA"/>
</dbReference>
<name>A0AAJ5X845_9SPHN</name>
<dbReference type="AlphaFoldDB" id="A0AAJ5X845"/>
<dbReference type="Proteomes" id="UP001218362">
    <property type="component" value="Chromosome"/>
</dbReference>
<evidence type="ECO:0000313" key="3">
    <source>
        <dbReference type="Proteomes" id="UP001218362"/>
    </source>
</evidence>
<evidence type="ECO:0000256" key="1">
    <source>
        <dbReference type="SAM" id="SignalP"/>
    </source>
</evidence>
<accession>A0AAJ5X845</accession>
<keyword evidence="1" id="KW-0732">Signal</keyword>
<feature type="signal peptide" evidence="1">
    <location>
        <begin position="1"/>
        <end position="19"/>
    </location>
</feature>
<organism evidence="2 3">
    <name type="scientific">Candidatus Andeanibacterium colombiense</name>
    <dbReference type="NCBI Taxonomy" id="3121345"/>
    <lineage>
        <taxon>Bacteria</taxon>
        <taxon>Pseudomonadati</taxon>
        <taxon>Pseudomonadota</taxon>
        <taxon>Alphaproteobacteria</taxon>
        <taxon>Sphingomonadales</taxon>
        <taxon>Sphingomonadaceae</taxon>
        <taxon>Candidatus Andeanibacterium</taxon>
    </lineage>
</organism>
<reference evidence="2" key="1">
    <citation type="submission" date="2023-03" db="EMBL/GenBank/DDBJ databases">
        <title>Andean soil-derived lignocellulolytic bacterial consortium as a source of novel taxa and putative plastic-active enzymes.</title>
        <authorList>
            <person name="Diaz-Garcia L."/>
            <person name="Chuvochina M."/>
            <person name="Feuerriegel G."/>
            <person name="Bunk B."/>
            <person name="Sproer C."/>
            <person name="Streit W.R."/>
            <person name="Rodriguez L.M."/>
            <person name="Overmann J."/>
            <person name="Jimenez D.J."/>
        </authorList>
    </citation>
    <scope>NUCLEOTIDE SEQUENCE</scope>
    <source>
        <strain evidence="2">MAG 26</strain>
    </source>
</reference>
<proteinExistence type="predicted"/>
<sequence length="355" mass="39029">MGIGRLAALAVLIALPAQAQDVPADLTALPAPAEYAPPRTSWGDPDLTGTWPLEQINQSGISFQRPEEYGARVWLTDEEFAKRLARAEASDAAYDPDNARGSVGLADWVRAQSVAHRTSMLVSPADGRLPAMTAEAQALFKAGRSSWVPDQTYDWVDDFDPFDRCISRGMPASMLPFRYNNGIQIFQSPGFVVIHFEMLGDRLIPLRGAGHWPSQVESWLGSSVGHWEGDTLVVETANIHPGDNATRDVVHRAASPINQQTQGAPPFNSIPISAQAKVAERFILTGPDSLTYELTYSDPQVFTAPWTARIDWTRDDKYQLFEYACHEGNVQIRNYITASRRRRAAEAAGLPPAGQ</sequence>